<keyword evidence="3" id="KW-0658">Purine biosynthesis</keyword>
<dbReference type="CDD" id="cd08648">
    <property type="entry name" value="FMT_core_Formyl-FH4-Hydrolase_C"/>
    <property type="match status" value="1"/>
</dbReference>
<dbReference type="InterPro" id="IPR045865">
    <property type="entry name" value="ACT-like_dom_sf"/>
</dbReference>
<dbReference type="HAMAP" id="MF_01927">
    <property type="entry name" value="PurU"/>
    <property type="match status" value="1"/>
</dbReference>
<name>A0ABV9S8H0_9PSEU</name>
<evidence type="ECO:0000256" key="4">
    <source>
        <dbReference type="NCBIfam" id="TIGR00655"/>
    </source>
</evidence>
<dbReference type="Gene3D" id="3.40.50.170">
    <property type="entry name" value="Formyl transferase, N-terminal domain"/>
    <property type="match status" value="1"/>
</dbReference>
<dbReference type="InterPro" id="IPR002376">
    <property type="entry name" value="Formyl_transf_N"/>
</dbReference>
<dbReference type="Pfam" id="PF00551">
    <property type="entry name" value="Formyl_trans_N"/>
    <property type="match status" value="1"/>
</dbReference>
<evidence type="ECO:0000313" key="7">
    <source>
        <dbReference type="Proteomes" id="UP001595859"/>
    </source>
</evidence>
<gene>
    <name evidence="3 6" type="primary">purU</name>
    <name evidence="6" type="ORF">ACFPCV_20280</name>
</gene>
<comment type="similarity">
    <text evidence="3">Belongs to the PurU family.</text>
</comment>
<dbReference type="SUPFAM" id="SSF55021">
    <property type="entry name" value="ACT-like"/>
    <property type="match status" value="1"/>
</dbReference>
<proteinExistence type="inferred from homology"/>
<dbReference type="InterPro" id="IPR004810">
    <property type="entry name" value="PurU"/>
</dbReference>
<evidence type="ECO:0000256" key="2">
    <source>
        <dbReference type="ARBA" id="ARBA00022801"/>
    </source>
</evidence>
<dbReference type="CDD" id="cd04875">
    <property type="entry name" value="ACT_F4HF-DF"/>
    <property type="match status" value="1"/>
</dbReference>
<keyword evidence="1 3" id="KW-0554">One-carbon metabolism</keyword>
<feature type="domain" description="ACT" evidence="5">
    <location>
        <begin position="6"/>
        <end position="91"/>
    </location>
</feature>
<comment type="caution">
    <text evidence="6">The sequence shown here is derived from an EMBL/GenBank/DDBJ whole genome shotgun (WGS) entry which is preliminary data.</text>
</comment>
<comment type="pathway">
    <text evidence="3">Purine metabolism; IMP biosynthesis via de novo pathway; formate from 10-formyl-5,6,7,8-tetrahydrofolate: step 1/1.</text>
</comment>
<comment type="catalytic activity">
    <reaction evidence="3">
        <text>(6R)-10-formyltetrahydrofolate + H2O = (6S)-5,6,7,8-tetrahydrofolate + formate + H(+)</text>
        <dbReference type="Rhea" id="RHEA:19833"/>
        <dbReference type="ChEBI" id="CHEBI:15377"/>
        <dbReference type="ChEBI" id="CHEBI:15378"/>
        <dbReference type="ChEBI" id="CHEBI:15740"/>
        <dbReference type="ChEBI" id="CHEBI:57453"/>
        <dbReference type="ChEBI" id="CHEBI:195366"/>
        <dbReference type="EC" id="3.5.1.10"/>
    </reaction>
</comment>
<dbReference type="GO" id="GO:0008864">
    <property type="term" value="F:formyltetrahydrofolate deformylase activity"/>
    <property type="evidence" value="ECO:0007669"/>
    <property type="project" value="UniProtKB-EC"/>
</dbReference>
<keyword evidence="2 3" id="KW-0378">Hydrolase</keyword>
<dbReference type="PIRSF" id="PIRSF036480">
    <property type="entry name" value="FormyFH4_hydr"/>
    <property type="match status" value="1"/>
</dbReference>
<evidence type="ECO:0000256" key="3">
    <source>
        <dbReference type="HAMAP-Rule" id="MF_01927"/>
    </source>
</evidence>
<dbReference type="PANTHER" id="PTHR42706:SF1">
    <property type="entry name" value="FORMYLTETRAHYDROFOLATE DEFORMYLASE 2, MITOCHONDRIAL"/>
    <property type="match status" value="1"/>
</dbReference>
<dbReference type="EC" id="3.5.1.10" evidence="3 4"/>
<reference evidence="7" key="1">
    <citation type="journal article" date="2019" name="Int. J. Syst. Evol. Microbiol.">
        <title>The Global Catalogue of Microorganisms (GCM) 10K type strain sequencing project: providing services to taxonomists for standard genome sequencing and annotation.</title>
        <authorList>
            <consortium name="The Broad Institute Genomics Platform"/>
            <consortium name="The Broad Institute Genome Sequencing Center for Infectious Disease"/>
            <person name="Wu L."/>
            <person name="Ma J."/>
        </authorList>
    </citation>
    <scope>NUCLEOTIDE SEQUENCE [LARGE SCALE GENOMIC DNA]</scope>
    <source>
        <strain evidence="7">ZS-22-S1</strain>
    </source>
</reference>
<sequence length="284" mass="31129">MTVIGRLVVSCVDGPGIVSRISTFLHRRGANIVQSDQYSTGPAGGRFFLRVEFHLPGRGVGLSELERDFAAEVGPVLGGTFRFRDAAAVTRVAVFVSRYDHCLLDLLWRTRRGELPVEIVQVVSNHPDLAEDVAGFGVPFEHVPVTRATKADAERKQLDLLGGKVDLVVLARYMQILSADFLDRIGVPVINIHHSFLPAFAGAGPYERAKARGVKLIGATAHYATEDLDEGPIIEQDVVRVSHRASVAEFTSKGADIERTVLARAVRWHCQNRVLVDGRTTIVF</sequence>
<evidence type="ECO:0000313" key="6">
    <source>
        <dbReference type="EMBL" id="MFC4855856.1"/>
    </source>
</evidence>
<organism evidence="6 7">
    <name type="scientific">Actinophytocola glycyrrhizae</name>
    <dbReference type="NCBI Taxonomy" id="2044873"/>
    <lineage>
        <taxon>Bacteria</taxon>
        <taxon>Bacillati</taxon>
        <taxon>Actinomycetota</taxon>
        <taxon>Actinomycetes</taxon>
        <taxon>Pseudonocardiales</taxon>
        <taxon>Pseudonocardiaceae</taxon>
    </lineage>
</organism>
<dbReference type="Proteomes" id="UP001595859">
    <property type="component" value="Unassembled WGS sequence"/>
</dbReference>
<dbReference type="InterPro" id="IPR002912">
    <property type="entry name" value="ACT_dom"/>
</dbReference>
<dbReference type="InterPro" id="IPR044074">
    <property type="entry name" value="PurU_ACT"/>
</dbReference>
<dbReference type="NCBIfam" id="NF004684">
    <property type="entry name" value="PRK06027.1"/>
    <property type="match status" value="1"/>
</dbReference>
<dbReference type="RefSeq" id="WP_378057825.1">
    <property type="nucleotide sequence ID" value="NZ_JBHSIS010000009.1"/>
</dbReference>
<evidence type="ECO:0000256" key="1">
    <source>
        <dbReference type="ARBA" id="ARBA00022563"/>
    </source>
</evidence>
<protein>
    <recommendedName>
        <fullName evidence="3 4">Formyltetrahydrofolate deformylase</fullName>
        <ecNumber evidence="3 4">3.5.1.10</ecNumber>
    </recommendedName>
    <alternativeName>
        <fullName evidence="3">Formyl-FH(4) hydrolase</fullName>
    </alternativeName>
</protein>
<dbReference type="PANTHER" id="PTHR42706">
    <property type="entry name" value="FORMYLTETRAHYDROFOLATE DEFORMYLASE"/>
    <property type="match status" value="1"/>
</dbReference>
<evidence type="ECO:0000259" key="5">
    <source>
        <dbReference type="PROSITE" id="PS51671"/>
    </source>
</evidence>
<feature type="active site" evidence="3">
    <location>
        <position position="229"/>
    </location>
</feature>
<dbReference type="NCBIfam" id="TIGR00655">
    <property type="entry name" value="PurU"/>
    <property type="match status" value="1"/>
</dbReference>
<dbReference type="PRINTS" id="PR01575">
    <property type="entry name" value="FFH4HYDRLASE"/>
</dbReference>
<keyword evidence="7" id="KW-1185">Reference proteome</keyword>
<dbReference type="SUPFAM" id="SSF53328">
    <property type="entry name" value="Formyltransferase"/>
    <property type="match status" value="1"/>
</dbReference>
<comment type="function">
    <text evidence="3">Catalyzes the hydrolysis of 10-formyltetrahydrofolate (formyl-FH4) to formate and tetrahydrofolate (FH4).</text>
</comment>
<dbReference type="PROSITE" id="PS51671">
    <property type="entry name" value="ACT"/>
    <property type="match status" value="1"/>
</dbReference>
<dbReference type="EMBL" id="JBHSIS010000009">
    <property type="protein sequence ID" value="MFC4855856.1"/>
    <property type="molecule type" value="Genomic_DNA"/>
</dbReference>
<dbReference type="Pfam" id="PF01842">
    <property type="entry name" value="ACT"/>
    <property type="match status" value="1"/>
</dbReference>
<dbReference type="InterPro" id="IPR036477">
    <property type="entry name" value="Formyl_transf_N_sf"/>
</dbReference>
<accession>A0ABV9S8H0</accession>
<dbReference type="InterPro" id="IPR041729">
    <property type="entry name" value="Formyl-FH4-Hydrolase_C"/>
</dbReference>
<dbReference type="Gene3D" id="3.30.70.260">
    <property type="match status" value="1"/>
</dbReference>